<comment type="caution">
    <text evidence="1">The sequence shown here is derived from an EMBL/GenBank/DDBJ whole genome shotgun (WGS) entry which is preliminary data.</text>
</comment>
<dbReference type="EMBL" id="BMAT01007472">
    <property type="protein sequence ID" value="GFR64986.1"/>
    <property type="molecule type" value="Genomic_DNA"/>
</dbReference>
<gene>
    <name evidence="1" type="ORF">ElyMa_003644900</name>
</gene>
<organism evidence="1 2">
    <name type="scientific">Elysia marginata</name>
    <dbReference type="NCBI Taxonomy" id="1093978"/>
    <lineage>
        <taxon>Eukaryota</taxon>
        <taxon>Metazoa</taxon>
        <taxon>Spiralia</taxon>
        <taxon>Lophotrochozoa</taxon>
        <taxon>Mollusca</taxon>
        <taxon>Gastropoda</taxon>
        <taxon>Heterobranchia</taxon>
        <taxon>Euthyneura</taxon>
        <taxon>Panpulmonata</taxon>
        <taxon>Sacoglossa</taxon>
        <taxon>Placobranchoidea</taxon>
        <taxon>Plakobranchidae</taxon>
        <taxon>Elysia</taxon>
    </lineage>
</organism>
<keyword evidence="2" id="KW-1185">Reference proteome</keyword>
<reference evidence="1 2" key="1">
    <citation type="journal article" date="2021" name="Elife">
        <title>Chloroplast acquisition without the gene transfer in kleptoplastic sea slugs, Plakobranchus ocellatus.</title>
        <authorList>
            <person name="Maeda T."/>
            <person name="Takahashi S."/>
            <person name="Yoshida T."/>
            <person name="Shimamura S."/>
            <person name="Takaki Y."/>
            <person name="Nagai Y."/>
            <person name="Toyoda A."/>
            <person name="Suzuki Y."/>
            <person name="Arimoto A."/>
            <person name="Ishii H."/>
            <person name="Satoh N."/>
            <person name="Nishiyama T."/>
            <person name="Hasebe M."/>
            <person name="Maruyama T."/>
            <person name="Minagawa J."/>
            <person name="Obokata J."/>
            <person name="Shigenobu S."/>
        </authorList>
    </citation>
    <scope>NUCLEOTIDE SEQUENCE [LARGE SCALE GENOMIC DNA]</scope>
</reference>
<dbReference type="Proteomes" id="UP000762676">
    <property type="component" value="Unassembled WGS sequence"/>
</dbReference>
<dbReference type="Gene3D" id="3.90.550.10">
    <property type="entry name" value="Spore Coat Polysaccharide Biosynthesis Protein SpsA, Chain A"/>
    <property type="match status" value="1"/>
</dbReference>
<dbReference type="InterPro" id="IPR029044">
    <property type="entry name" value="Nucleotide-diphossugar_trans"/>
</dbReference>
<protein>
    <submittedName>
        <fullName evidence="1">Beta-1,4-galactosyltransferase 1</fullName>
    </submittedName>
</protein>
<evidence type="ECO:0000313" key="1">
    <source>
        <dbReference type="EMBL" id="GFR64986.1"/>
    </source>
</evidence>
<accession>A0AAV4EXV6</accession>
<sequence length="77" mass="8918">MVRHTKATRSESGNELFLGWRERWRHDGLNDPAGMNYTVQSVKEFPLYTSIVVSIGSPPPSMDVYMTDRSKDVSLWW</sequence>
<dbReference type="AlphaFoldDB" id="A0AAV4EXV6"/>
<proteinExistence type="predicted"/>
<name>A0AAV4EXV6_9GAST</name>
<evidence type="ECO:0000313" key="2">
    <source>
        <dbReference type="Proteomes" id="UP000762676"/>
    </source>
</evidence>